<accession>A0A1D8K9W0</accession>
<dbReference type="PANTHER" id="PTHR33525:SF3">
    <property type="entry name" value="RIBONUCLEASE Y"/>
    <property type="match status" value="1"/>
</dbReference>
<protein>
    <recommendedName>
        <fullName evidence="1">HDOD domain-containing protein</fullName>
    </recommendedName>
</protein>
<dbReference type="RefSeq" id="WP_070073280.1">
    <property type="nucleotide sequence ID" value="NZ_CP017448.1"/>
</dbReference>
<dbReference type="InterPro" id="IPR052340">
    <property type="entry name" value="RNase_Y/CdgJ"/>
</dbReference>
<organism evidence="2 3">
    <name type="scientific">Acidihalobacter aeolianus</name>
    <dbReference type="NCBI Taxonomy" id="2792603"/>
    <lineage>
        <taxon>Bacteria</taxon>
        <taxon>Pseudomonadati</taxon>
        <taxon>Pseudomonadota</taxon>
        <taxon>Gammaproteobacteria</taxon>
        <taxon>Chromatiales</taxon>
        <taxon>Ectothiorhodospiraceae</taxon>
        <taxon>Acidihalobacter</taxon>
    </lineage>
</organism>
<gene>
    <name evidence="2" type="ORF">BJI67_12380</name>
</gene>
<dbReference type="EMBL" id="CP017448">
    <property type="protein sequence ID" value="AOV17742.1"/>
    <property type="molecule type" value="Genomic_DNA"/>
</dbReference>
<dbReference type="Gene3D" id="3.30.450.40">
    <property type="match status" value="1"/>
</dbReference>
<keyword evidence="3" id="KW-1185">Reference proteome</keyword>
<dbReference type="InterPro" id="IPR029016">
    <property type="entry name" value="GAF-like_dom_sf"/>
</dbReference>
<dbReference type="SUPFAM" id="SSF109604">
    <property type="entry name" value="HD-domain/PDEase-like"/>
    <property type="match status" value="1"/>
</dbReference>
<dbReference type="Pfam" id="PF08668">
    <property type="entry name" value="HDOD"/>
    <property type="match status" value="1"/>
</dbReference>
<dbReference type="InterPro" id="IPR013976">
    <property type="entry name" value="HDOD"/>
</dbReference>
<dbReference type="KEGG" id="aaeo:BJI67_12380"/>
<dbReference type="Gene3D" id="1.10.3210.10">
    <property type="entry name" value="Hypothetical protein af1432"/>
    <property type="match status" value="1"/>
</dbReference>
<dbReference type="PANTHER" id="PTHR33525">
    <property type="match status" value="1"/>
</dbReference>
<name>A0A1D8K9W0_9GAMM</name>
<dbReference type="Proteomes" id="UP000095342">
    <property type="component" value="Chromosome"/>
</dbReference>
<sequence>MQKPEFPCLADTVDRLQILGADENLSSKQLGRAIATDPALAAAVIYHATHIRHRHLDNPINNLRQAAMMLGVTTVQDLAKSLPIADKHFSDGPREHYHALMGHAALGGMLGLAVARERRDLEPGEVALASLLFPLGMLALWAVSPTEMETLSNLLGQPGVQAQEAEYIVFGTGIEDAGRTLAEAWKMPELLCRALEPTNALEPRALGVMLAGKVAWHAVSRWNNEGLISDLRLMASYLGLNQSGLADLVDECIEEFNEHCDTYGLAPLPLLKHVPFQEIRPRPPAFCLAPQSDVCARVERRLEAFNRNDAPAILESCIYVLHRGLGLNRVIFARMEQQGEPVPSLIADSVIGTDYEPDFNRFRLRLEGGHLFCRLMAKPTAFWLKGREQKAAWDLLPSEVASLIGTEQFLACSLFVNGTAKGMIYADRRHPACGIDEATFRNFKRICQQTVKALSRDPPLPNPDAQTART</sequence>
<evidence type="ECO:0000313" key="2">
    <source>
        <dbReference type="EMBL" id="AOV17742.1"/>
    </source>
</evidence>
<dbReference type="PROSITE" id="PS51833">
    <property type="entry name" value="HDOD"/>
    <property type="match status" value="1"/>
</dbReference>
<dbReference type="AlphaFoldDB" id="A0A1D8K9W0"/>
<evidence type="ECO:0000259" key="1">
    <source>
        <dbReference type="PROSITE" id="PS51833"/>
    </source>
</evidence>
<evidence type="ECO:0000313" key="3">
    <source>
        <dbReference type="Proteomes" id="UP000095342"/>
    </source>
</evidence>
<feature type="domain" description="HDOD" evidence="1">
    <location>
        <begin position="6"/>
        <end position="201"/>
    </location>
</feature>
<reference evidence="2 3" key="1">
    <citation type="submission" date="2016-09" db="EMBL/GenBank/DDBJ databases">
        <title>Acidihalobacter prosperus V6 (DSM14174).</title>
        <authorList>
            <person name="Khaleque H.N."/>
            <person name="Ramsay J.P."/>
            <person name="Murphy R.J.T."/>
            <person name="Kaksonen A.H."/>
            <person name="Boxall N.J."/>
            <person name="Watkin E.L.J."/>
        </authorList>
    </citation>
    <scope>NUCLEOTIDE SEQUENCE [LARGE SCALE GENOMIC DNA]</scope>
    <source>
        <strain evidence="2 3">V6</strain>
    </source>
</reference>
<proteinExistence type="predicted"/>